<reference evidence="1 2" key="1">
    <citation type="submission" date="2024-08" db="EMBL/GenBank/DDBJ databases">
        <title>Two novel Cytobacillus novel species.</title>
        <authorList>
            <person name="Liu G."/>
        </authorList>
    </citation>
    <scope>NUCLEOTIDE SEQUENCE [LARGE SCALE GENOMIC DNA]</scope>
    <source>
        <strain evidence="1 2">FJAT-53684</strain>
    </source>
</reference>
<proteinExistence type="predicted"/>
<evidence type="ECO:0000313" key="2">
    <source>
        <dbReference type="Proteomes" id="UP001601058"/>
    </source>
</evidence>
<comment type="caution">
    <text evidence="1">The sequence shown here is derived from an EMBL/GenBank/DDBJ whole genome shotgun (WGS) entry which is preliminary data.</text>
</comment>
<keyword evidence="2" id="KW-1185">Reference proteome</keyword>
<dbReference type="RefSeq" id="WP_389216182.1">
    <property type="nucleotide sequence ID" value="NZ_JBIACJ010000002.1"/>
</dbReference>
<dbReference type="Proteomes" id="UP001601058">
    <property type="component" value="Unassembled WGS sequence"/>
</dbReference>
<name>A0ABW6JUW6_9BACI</name>
<sequence length="299" mass="35019">MTYIIENANILQDRMITKTSLLIANGKISSLKPVYKRYRFIRMNAAPYIMTPTPTLLLKEFPLHLSFQETKAYFIEEFILKGCTTFITLANVQQEQALSKEIKRIKTRLLNSPIDYIIGVRIPVRLLTPSFLRSCKREKVPAIFVEIKQVDELYKLPWGWIREAMFPFNSPLVPLFINDDEREKNQMKSEWRKVLVKEKIPSINDELAENEPIPYSALTKIGIYPKKSSLHQGSGLSYNFYLKSREIRNIEEVELFHYHRHMLVITVHKGEVLRANDYLDFRPGYGEHVKINTPSFYTS</sequence>
<accession>A0ABW6JUW6</accession>
<organism evidence="1 2">
    <name type="scientific">Cytobacillus mangrovibacter</name>
    <dbReference type="NCBI Taxonomy" id="3299024"/>
    <lineage>
        <taxon>Bacteria</taxon>
        <taxon>Bacillati</taxon>
        <taxon>Bacillota</taxon>
        <taxon>Bacilli</taxon>
        <taxon>Bacillales</taxon>
        <taxon>Bacillaceae</taxon>
        <taxon>Cytobacillus</taxon>
    </lineage>
</organism>
<gene>
    <name evidence="1" type="ORF">ACFYKT_04750</name>
</gene>
<evidence type="ECO:0000313" key="1">
    <source>
        <dbReference type="EMBL" id="MFE8695669.1"/>
    </source>
</evidence>
<protein>
    <submittedName>
        <fullName evidence="1">Uncharacterized protein</fullName>
    </submittedName>
</protein>
<dbReference type="EMBL" id="JBIACJ010000002">
    <property type="protein sequence ID" value="MFE8695669.1"/>
    <property type="molecule type" value="Genomic_DNA"/>
</dbReference>